<name>N6UVP5_9EURY</name>
<dbReference type="STRING" id="1069083.GCA_000371805_00767"/>
<reference evidence="4 5" key="1">
    <citation type="journal article" date="2013" name="Genome Announc.">
        <title>Draft Genome Sequence of a Highly Flagellated, Fast-Swimming Archaeon, Methanocaldococcus villosus Strain KIN24-T80 (DSM 22612).</title>
        <authorList>
            <person name="Thennarasu S."/>
            <person name="Polireddy D."/>
            <person name="Antony A."/>
            <person name="Yada M.R."/>
            <person name="Algarawi S."/>
            <person name="Sivakumar N."/>
        </authorList>
    </citation>
    <scope>NUCLEOTIDE SEQUENCE [LARGE SCALE GENOMIC DNA]</scope>
    <source>
        <strain evidence="4 5">KIN24-T80</strain>
    </source>
</reference>
<dbReference type="GO" id="GO:0004106">
    <property type="term" value="F:chorismate mutase activity"/>
    <property type="evidence" value="ECO:0007669"/>
    <property type="project" value="UniProtKB-EC"/>
</dbReference>
<dbReference type="PANTHER" id="PTHR38041:SF1">
    <property type="entry name" value="CHORISMATE MUTASE"/>
    <property type="match status" value="1"/>
</dbReference>
<dbReference type="SMART" id="SM00830">
    <property type="entry name" value="CM_2"/>
    <property type="match status" value="1"/>
</dbReference>
<evidence type="ECO:0000259" key="3">
    <source>
        <dbReference type="PROSITE" id="PS51168"/>
    </source>
</evidence>
<dbReference type="RefSeq" id="WP_004590461.1">
    <property type="nucleotide sequence ID" value="NZ_APMM01000016.1"/>
</dbReference>
<dbReference type="PATRIC" id="fig|1069083.5.peg.494"/>
<feature type="domain" description="Chorismate mutase" evidence="3">
    <location>
        <begin position="1"/>
        <end position="89"/>
    </location>
</feature>
<gene>
    <name evidence="4" type="ORF">J422_02524</name>
</gene>
<evidence type="ECO:0000256" key="2">
    <source>
        <dbReference type="SAM" id="Coils"/>
    </source>
</evidence>
<dbReference type="InterPro" id="IPR002701">
    <property type="entry name" value="CM_II_prokaryot"/>
</dbReference>
<dbReference type="EC" id="5.4.99.5" evidence="4"/>
<comment type="caution">
    <text evidence="4">The sequence shown here is derived from an EMBL/GenBank/DDBJ whole genome shotgun (WGS) entry which is preliminary data.</text>
</comment>
<sequence length="95" mass="11315">MKDLKKLREKIDEIDENILKLIAERNRLAKDIAEAKKALGLEIDDPKREKHIYEKIKRLCNCYNIDEDMAIKIFKILIEHNKKLQKKHLKGENYG</sequence>
<dbReference type="OrthoDB" id="64249at2157"/>
<dbReference type="SUPFAM" id="SSF48600">
    <property type="entry name" value="Chorismate mutase II"/>
    <property type="match status" value="1"/>
</dbReference>
<evidence type="ECO:0000256" key="1">
    <source>
        <dbReference type="ARBA" id="ARBA00023235"/>
    </source>
</evidence>
<dbReference type="GO" id="GO:0009697">
    <property type="term" value="P:salicylic acid biosynthetic process"/>
    <property type="evidence" value="ECO:0007669"/>
    <property type="project" value="TreeGrafter"/>
</dbReference>
<evidence type="ECO:0000313" key="5">
    <source>
        <dbReference type="Proteomes" id="UP000053695"/>
    </source>
</evidence>
<accession>N6UVP5</accession>
<dbReference type="InterPro" id="IPR036263">
    <property type="entry name" value="Chorismate_II_sf"/>
</dbReference>
<feature type="coiled-coil region" evidence="2">
    <location>
        <begin position="4"/>
        <end position="38"/>
    </location>
</feature>
<dbReference type="Gene3D" id="1.20.59.10">
    <property type="entry name" value="Chorismate mutase"/>
    <property type="match status" value="1"/>
</dbReference>
<dbReference type="InterPro" id="IPR036979">
    <property type="entry name" value="CM_dom_sf"/>
</dbReference>
<dbReference type="NCBIfam" id="NF004925">
    <property type="entry name" value="PRK06285.1"/>
    <property type="match status" value="1"/>
</dbReference>
<dbReference type="Pfam" id="PF01817">
    <property type="entry name" value="CM_2"/>
    <property type="match status" value="1"/>
</dbReference>
<dbReference type="EMBL" id="APMM01000016">
    <property type="protein sequence ID" value="ENN96414.1"/>
    <property type="molecule type" value="Genomic_DNA"/>
</dbReference>
<dbReference type="Proteomes" id="UP000053695">
    <property type="component" value="Unassembled WGS sequence"/>
</dbReference>
<evidence type="ECO:0000313" key="4">
    <source>
        <dbReference type="EMBL" id="ENN96414.1"/>
    </source>
</evidence>
<keyword evidence="1 4" id="KW-0413">Isomerase</keyword>
<dbReference type="InterPro" id="IPR051331">
    <property type="entry name" value="Chorismate_mutase-related"/>
</dbReference>
<dbReference type="GO" id="GO:0046417">
    <property type="term" value="P:chorismate metabolic process"/>
    <property type="evidence" value="ECO:0007669"/>
    <property type="project" value="InterPro"/>
</dbReference>
<dbReference type="PANTHER" id="PTHR38041">
    <property type="entry name" value="CHORISMATE MUTASE"/>
    <property type="match status" value="1"/>
</dbReference>
<keyword evidence="5" id="KW-1185">Reference proteome</keyword>
<dbReference type="AlphaFoldDB" id="N6UVP5"/>
<organism evidence="4 5">
    <name type="scientific">Methanocaldococcus villosus KIN24-T80</name>
    <dbReference type="NCBI Taxonomy" id="1069083"/>
    <lineage>
        <taxon>Archaea</taxon>
        <taxon>Methanobacteriati</taxon>
        <taxon>Methanobacteriota</taxon>
        <taxon>Methanomada group</taxon>
        <taxon>Methanococci</taxon>
        <taxon>Methanococcales</taxon>
        <taxon>Methanocaldococcaceae</taxon>
        <taxon>Methanocaldococcus</taxon>
    </lineage>
</organism>
<protein>
    <submittedName>
        <fullName evidence="4">Chorismate mutase</fullName>
        <ecNumber evidence="4">5.4.99.5</ecNumber>
    </submittedName>
</protein>
<dbReference type="PROSITE" id="PS51168">
    <property type="entry name" value="CHORISMATE_MUT_2"/>
    <property type="match status" value="1"/>
</dbReference>
<proteinExistence type="predicted"/>
<keyword evidence="2" id="KW-0175">Coiled coil</keyword>